<sequence length="118" mass="13998">MSRDEQLKERWESVVKILSDKFTDGDELDLDGIIYLIGIQELGKFKQTFKKDEKVNLMHIAICRLLEPYGYYEFEYFDNDGWPHYKVKEQLPLLKAGEQAVLMKEAVVNYFLEKELID</sequence>
<dbReference type="Proteomes" id="UP000184232">
    <property type="component" value="Unassembled WGS sequence"/>
</dbReference>
<accession>A0A1M6EE39</accession>
<gene>
    <name evidence="1" type="ORF">SAMN05444337_0919</name>
</gene>
<dbReference type="RefSeq" id="WP_072782134.1">
    <property type="nucleotide sequence ID" value="NZ_CP045292.1"/>
</dbReference>
<proteinExistence type="predicted"/>
<protein>
    <submittedName>
        <fullName evidence="1">Uncharacterized protein</fullName>
    </submittedName>
</protein>
<keyword evidence="2" id="KW-1185">Reference proteome</keyword>
<evidence type="ECO:0000313" key="2">
    <source>
        <dbReference type="Proteomes" id="UP000184232"/>
    </source>
</evidence>
<dbReference type="AlphaFoldDB" id="A0A1M6EE39"/>
<name>A0A1M6EE39_9FLAO</name>
<dbReference type="EMBL" id="FQZH01000001">
    <property type="protein sequence ID" value="SHI83580.1"/>
    <property type="molecule type" value="Genomic_DNA"/>
</dbReference>
<dbReference type="OrthoDB" id="794480at2"/>
<dbReference type="STRING" id="683124.SAMN05444337_0919"/>
<reference evidence="1 2" key="1">
    <citation type="submission" date="2016-11" db="EMBL/GenBank/DDBJ databases">
        <authorList>
            <person name="Jaros S."/>
            <person name="Januszkiewicz K."/>
            <person name="Wedrychowicz H."/>
        </authorList>
    </citation>
    <scope>NUCLEOTIDE SEQUENCE [LARGE SCALE GENOMIC DNA]</scope>
    <source>
        <strain evidence="1 2">DSM 22807</strain>
    </source>
</reference>
<organism evidence="1 2">
    <name type="scientific">Flavobacterium haoranii</name>
    <dbReference type="NCBI Taxonomy" id="683124"/>
    <lineage>
        <taxon>Bacteria</taxon>
        <taxon>Pseudomonadati</taxon>
        <taxon>Bacteroidota</taxon>
        <taxon>Flavobacteriia</taxon>
        <taxon>Flavobacteriales</taxon>
        <taxon>Flavobacteriaceae</taxon>
        <taxon>Flavobacterium</taxon>
    </lineage>
</organism>
<evidence type="ECO:0000313" key="1">
    <source>
        <dbReference type="EMBL" id="SHI83580.1"/>
    </source>
</evidence>